<gene>
    <name evidence="2" type="ORF">EDB92DRAFT_139640</name>
</gene>
<organism evidence="2 3">
    <name type="scientific">Lactarius akahatsu</name>
    <dbReference type="NCBI Taxonomy" id="416441"/>
    <lineage>
        <taxon>Eukaryota</taxon>
        <taxon>Fungi</taxon>
        <taxon>Dikarya</taxon>
        <taxon>Basidiomycota</taxon>
        <taxon>Agaricomycotina</taxon>
        <taxon>Agaricomycetes</taxon>
        <taxon>Russulales</taxon>
        <taxon>Russulaceae</taxon>
        <taxon>Lactarius</taxon>
    </lineage>
</organism>
<evidence type="ECO:0000256" key="1">
    <source>
        <dbReference type="SAM" id="MobiDB-lite"/>
    </source>
</evidence>
<dbReference type="EMBL" id="JAKELL010000108">
    <property type="protein sequence ID" value="KAH8981966.1"/>
    <property type="molecule type" value="Genomic_DNA"/>
</dbReference>
<name>A0AAD4L7Z1_9AGAM</name>
<reference evidence="2" key="1">
    <citation type="submission" date="2022-01" db="EMBL/GenBank/DDBJ databases">
        <title>Comparative genomics reveals a dynamic genome evolution in the ectomycorrhizal milk-cap (Lactarius) mushrooms.</title>
        <authorList>
            <consortium name="DOE Joint Genome Institute"/>
            <person name="Lebreton A."/>
            <person name="Tang N."/>
            <person name="Kuo A."/>
            <person name="LaButti K."/>
            <person name="Drula E."/>
            <person name="Barry K."/>
            <person name="Clum A."/>
            <person name="Lipzen A."/>
            <person name="Mousain D."/>
            <person name="Ng V."/>
            <person name="Wang R."/>
            <person name="Wang X."/>
            <person name="Dai Y."/>
            <person name="Henrissat B."/>
            <person name="Grigoriev I.V."/>
            <person name="Guerin-Laguette A."/>
            <person name="Yu F."/>
            <person name="Martin F.M."/>
        </authorList>
    </citation>
    <scope>NUCLEOTIDE SEQUENCE</scope>
    <source>
        <strain evidence="2">QP</strain>
    </source>
</reference>
<protein>
    <submittedName>
        <fullName evidence="2">Uncharacterized protein</fullName>
    </submittedName>
</protein>
<sequence length="154" mass="16689">MDTQSDSPASLPSPAGPLLSVDSPSVRPLSLPGDPSGDATHVDETAQGRHEQVKTLLCCQGKSHRPTPTASVLPDEHLTRNIRFLSKESQRCCMEMAHTCAYMSTMATSCICVTTPSRSQNSLHIWDSCQEASLYLATLSYRYGLSSAQETLDT</sequence>
<comment type="caution">
    <text evidence="2">The sequence shown here is derived from an EMBL/GenBank/DDBJ whole genome shotgun (WGS) entry which is preliminary data.</text>
</comment>
<dbReference type="Proteomes" id="UP001201163">
    <property type="component" value="Unassembled WGS sequence"/>
</dbReference>
<accession>A0AAD4L7Z1</accession>
<evidence type="ECO:0000313" key="2">
    <source>
        <dbReference type="EMBL" id="KAH8981966.1"/>
    </source>
</evidence>
<proteinExistence type="predicted"/>
<feature type="compositionally biased region" description="Low complexity" evidence="1">
    <location>
        <begin position="7"/>
        <end position="20"/>
    </location>
</feature>
<feature type="region of interest" description="Disordered" evidence="1">
    <location>
        <begin position="1"/>
        <end position="42"/>
    </location>
</feature>
<evidence type="ECO:0000313" key="3">
    <source>
        <dbReference type="Proteomes" id="UP001201163"/>
    </source>
</evidence>
<dbReference type="AlphaFoldDB" id="A0AAD4L7Z1"/>
<keyword evidence="3" id="KW-1185">Reference proteome</keyword>